<feature type="transmembrane region" description="Helical" evidence="6">
    <location>
        <begin position="384"/>
        <end position="401"/>
    </location>
</feature>
<sequence length="474" mass="51347">MALLDAPAPKGAMAGGPTVFGLPMKQASLITLTFQNSALILIMHYSRIMPPTSGHRYFTSTAVLLNEVLKLALATTFAIYEVSRNLAPQTPATVLFEQIYRSVFSGDGWKLAIPATLYTLENTLQYVALGNLDPVHFQVLYQLKILTTAVFSVLLLGRSLSAKRWASVILLTLGVGIVCLPSGSSSSPSLVIHDTSDHWFPRSMHELGHAADGAANVAHELTRRAVQGLNEAVATIAKRSATYEGIDADMNPDPKMNYSLGLAAVLVAAGISGLTGVYFEKVLKESVNPVSVWTRNIQLSFYSLFPALIFGVVLKDGEEIAQYGFFQGYNSVVWTSIVFQAIGGVLTSLCINYADNIAKNFATSISIVISFIFSLWFFGFEVSSTFIVGTLLVLFSTWLYSGPDRKRGRPPPISIVSFEKTVIASTPKNQTPDGARLLNPLDSANSLGLSTSRPTTPSFYHARANSSRGKSRDD</sequence>
<feature type="transmembrane region" description="Helical" evidence="6">
    <location>
        <begin position="139"/>
        <end position="157"/>
    </location>
</feature>
<dbReference type="InParanoid" id="A0A2T2ZYD5"/>
<dbReference type="AlphaFoldDB" id="A0A2T2ZYD5"/>
<protein>
    <submittedName>
        <fullName evidence="7">UDP-galactose transporter</fullName>
    </submittedName>
</protein>
<feature type="transmembrane region" description="Helical" evidence="6">
    <location>
        <begin position="361"/>
        <end position="378"/>
    </location>
</feature>
<feature type="transmembrane region" description="Helical" evidence="6">
    <location>
        <begin position="299"/>
        <end position="314"/>
    </location>
</feature>
<dbReference type="OrthoDB" id="408493at2759"/>
<dbReference type="Proteomes" id="UP000241462">
    <property type="component" value="Unassembled WGS sequence"/>
</dbReference>
<dbReference type="PIRSF" id="PIRSF005799">
    <property type="entry name" value="UDP-gal_transpt"/>
    <property type="match status" value="1"/>
</dbReference>
<dbReference type="InterPro" id="IPR037185">
    <property type="entry name" value="EmrE-like"/>
</dbReference>
<accession>A0A2T2ZYD5</accession>
<feature type="transmembrane region" description="Helical" evidence="6">
    <location>
        <begin position="334"/>
        <end position="354"/>
    </location>
</feature>
<evidence type="ECO:0000256" key="6">
    <source>
        <dbReference type="SAM" id="Phobius"/>
    </source>
</evidence>
<dbReference type="SUPFAM" id="SSF103481">
    <property type="entry name" value="Multidrug resistance efflux transporter EmrE"/>
    <property type="match status" value="1"/>
</dbReference>
<evidence type="ECO:0000313" key="8">
    <source>
        <dbReference type="Proteomes" id="UP000241462"/>
    </source>
</evidence>
<feature type="transmembrane region" description="Helical" evidence="6">
    <location>
        <begin position="164"/>
        <end position="183"/>
    </location>
</feature>
<dbReference type="GO" id="GO:0015165">
    <property type="term" value="F:pyrimidine nucleotide-sugar transmembrane transporter activity"/>
    <property type="evidence" value="ECO:0007669"/>
    <property type="project" value="InterPro"/>
</dbReference>
<feature type="region of interest" description="Disordered" evidence="5">
    <location>
        <begin position="447"/>
        <end position="474"/>
    </location>
</feature>
<evidence type="ECO:0000313" key="7">
    <source>
        <dbReference type="EMBL" id="PSR79467.1"/>
    </source>
</evidence>
<evidence type="ECO:0000256" key="4">
    <source>
        <dbReference type="ARBA" id="ARBA00023136"/>
    </source>
</evidence>
<dbReference type="EMBL" id="KZ678565">
    <property type="protein sequence ID" value="PSR79467.1"/>
    <property type="molecule type" value="Genomic_DNA"/>
</dbReference>
<dbReference type="Pfam" id="PF04142">
    <property type="entry name" value="Nuc_sug_transp"/>
    <property type="match status" value="1"/>
</dbReference>
<comment type="subcellular location">
    <subcellularLocation>
        <location evidence="1">Membrane</location>
        <topology evidence="1">Multi-pass membrane protein</topology>
    </subcellularLocation>
</comment>
<feature type="transmembrane region" description="Helical" evidence="6">
    <location>
        <begin position="258"/>
        <end position="279"/>
    </location>
</feature>
<dbReference type="STRING" id="2025994.A0A2T2ZYD5"/>
<evidence type="ECO:0000256" key="5">
    <source>
        <dbReference type="SAM" id="MobiDB-lite"/>
    </source>
</evidence>
<organism evidence="7 8">
    <name type="scientific">Coniella lustricola</name>
    <dbReference type="NCBI Taxonomy" id="2025994"/>
    <lineage>
        <taxon>Eukaryota</taxon>
        <taxon>Fungi</taxon>
        <taxon>Dikarya</taxon>
        <taxon>Ascomycota</taxon>
        <taxon>Pezizomycotina</taxon>
        <taxon>Sordariomycetes</taxon>
        <taxon>Sordariomycetidae</taxon>
        <taxon>Diaporthales</taxon>
        <taxon>Schizoparmaceae</taxon>
        <taxon>Coniella</taxon>
    </lineage>
</organism>
<keyword evidence="4 6" id="KW-0472">Membrane</keyword>
<name>A0A2T2ZYD5_9PEZI</name>
<gene>
    <name evidence="7" type="ORF">BD289DRAFT_442366</name>
</gene>
<evidence type="ECO:0000256" key="1">
    <source>
        <dbReference type="ARBA" id="ARBA00004141"/>
    </source>
</evidence>
<dbReference type="InterPro" id="IPR007271">
    <property type="entry name" value="Nuc_sug_transpt"/>
</dbReference>
<evidence type="ECO:0000256" key="2">
    <source>
        <dbReference type="ARBA" id="ARBA00022692"/>
    </source>
</evidence>
<proteinExistence type="predicted"/>
<keyword evidence="8" id="KW-1185">Reference proteome</keyword>
<dbReference type="PANTHER" id="PTHR10231">
    <property type="entry name" value="NUCLEOTIDE-SUGAR TRANSMEMBRANE TRANSPORTER"/>
    <property type="match status" value="1"/>
</dbReference>
<evidence type="ECO:0000256" key="3">
    <source>
        <dbReference type="ARBA" id="ARBA00022989"/>
    </source>
</evidence>
<feature type="compositionally biased region" description="Polar residues" evidence="5">
    <location>
        <begin position="447"/>
        <end position="468"/>
    </location>
</feature>
<reference evidence="7 8" key="1">
    <citation type="journal article" date="2018" name="Mycol. Prog.">
        <title>Coniella lustricola, a new species from submerged detritus.</title>
        <authorList>
            <person name="Raudabaugh D.B."/>
            <person name="Iturriaga T."/>
            <person name="Carver A."/>
            <person name="Mondo S."/>
            <person name="Pangilinan J."/>
            <person name="Lipzen A."/>
            <person name="He G."/>
            <person name="Amirebrahimi M."/>
            <person name="Grigoriev I.V."/>
            <person name="Miller A.N."/>
        </authorList>
    </citation>
    <scope>NUCLEOTIDE SEQUENCE [LARGE SCALE GENOMIC DNA]</scope>
    <source>
        <strain evidence="7 8">B22-T-1</strain>
    </source>
</reference>
<dbReference type="NCBIfam" id="TIGR00803">
    <property type="entry name" value="nst"/>
    <property type="match status" value="2"/>
</dbReference>
<keyword evidence="3 6" id="KW-1133">Transmembrane helix</keyword>
<keyword evidence="2 6" id="KW-0812">Transmembrane</keyword>
<dbReference type="GO" id="GO:0000139">
    <property type="term" value="C:Golgi membrane"/>
    <property type="evidence" value="ECO:0007669"/>
    <property type="project" value="InterPro"/>
</dbReference>